<dbReference type="Proteomes" id="UP000822271">
    <property type="component" value="Unassembled WGS sequence"/>
</dbReference>
<feature type="coiled-coil region" evidence="1">
    <location>
        <begin position="298"/>
        <end position="346"/>
    </location>
</feature>
<organism evidence="3 4">
    <name type="scientific">Stenotrophomonas maltophilia</name>
    <name type="common">Pseudomonas maltophilia</name>
    <name type="synonym">Xanthomonas maltophilia</name>
    <dbReference type="NCBI Taxonomy" id="40324"/>
    <lineage>
        <taxon>Bacteria</taxon>
        <taxon>Pseudomonadati</taxon>
        <taxon>Pseudomonadota</taxon>
        <taxon>Gammaproteobacteria</taxon>
        <taxon>Lysobacterales</taxon>
        <taxon>Lysobacteraceae</taxon>
        <taxon>Stenotrophomonas</taxon>
        <taxon>Stenotrophomonas maltophilia group</taxon>
    </lineage>
</organism>
<comment type="caution">
    <text evidence="3">The sequence shown here is derived from an EMBL/GenBank/DDBJ whole genome shotgun (WGS) entry which is preliminary data.</text>
</comment>
<feature type="coiled-coil region" evidence="1">
    <location>
        <begin position="443"/>
        <end position="477"/>
    </location>
</feature>
<dbReference type="Pfam" id="PF13558">
    <property type="entry name" value="SbcC_Walker_B"/>
    <property type="match status" value="1"/>
</dbReference>
<reference evidence="3" key="2">
    <citation type="journal article" date="2020" name="Front. Microbiol.">
        <title>Genetic Variants of the DSF Quorum Sensing System in Stenotrophomonas maltophilia Influence Virulence and Resistance Phenotypes Among Genotypically Diverse Clinical Isolates.</title>
        <authorList>
            <person name="Yero D."/>
            <person name="Huedo P."/>
            <person name="Conchillo-Sole O."/>
            <person name="Martinez-Servat S."/>
            <person name="Mamat U."/>
            <person name="Coves X."/>
            <person name="Llanas F."/>
            <person name="Roca I."/>
            <person name="Vila J."/>
            <person name="Schaible U.E."/>
            <person name="Daura X."/>
            <person name="Gibert I."/>
        </authorList>
    </citation>
    <scope>NUCLEOTIDE SEQUENCE</scope>
    <source>
        <strain evidence="3">OG156</strain>
    </source>
</reference>
<evidence type="ECO:0000259" key="2">
    <source>
        <dbReference type="Pfam" id="PF13476"/>
    </source>
</evidence>
<feature type="domain" description="Rad50/SbcC-type AAA" evidence="2">
    <location>
        <begin position="17"/>
        <end position="76"/>
    </location>
</feature>
<proteinExistence type="predicted"/>
<gene>
    <name evidence="3" type="ORF">D7Y33_02685</name>
</gene>
<feature type="coiled-coil region" evidence="1">
    <location>
        <begin position="644"/>
        <end position="678"/>
    </location>
</feature>
<dbReference type="OrthoDB" id="174137at2"/>
<dbReference type="InterPro" id="IPR027417">
    <property type="entry name" value="P-loop_NTPase"/>
</dbReference>
<accession>A0A2J0T1T5</accession>
<dbReference type="InterPro" id="IPR038729">
    <property type="entry name" value="Rad50/SbcC_AAA"/>
</dbReference>
<evidence type="ECO:0000313" key="4">
    <source>
        <dbReference type="Proteomes" id="UP000822271"/>
    </source>
</evidence>
<protein>
    <recommendedName>
        <fullName evidence="2">Rad50/SbcC-type AAA domain-containing protein</fullName>
    </recommendedName>
</protein>
<dbReference type="PANTHER" id="PTHR32182">
    <property type="entry name" value="DNA REPLICATION AND REPAIR PROTEIN RECF"/>
    <property type="match status" value="1"/>
</dbReference>
<dbReference type="AlphaFoldDB" id="A0A2J0T1T5"/>
<sequence length="1146" mass="126654">MKSRRMAMYLLEKFHLVQFFLFRAETLSFSPATGIVAPNGSGKSAILDAMQIVLYGGDQNQIDLNAQSGGVSGTRGRSVREYCLGYYRGDEHIRENATSYLTMVFRDTEGELPPVSVGLALGASVGDPKLHVYGRYVVQGVALALDDHLEANAEAELLPLAWGTFNKLMEDAVSRVNGRLAVPPSAEKQVEAMLFALRPKGGGSIDPRAFRRAMKNALNLQKVPDTSSFVRNYIVDAYPIELKNFRSQLDNLRSLQAKVLETLDRLENVKSLIAAGHKATQTRMHAATYRALLDDYEREQHMDAVDAAQTTLHEARDRHQAAQNAVDSAKAEHDRLNGVYIELELQSAADPAISAARDLASERERSLRPIKTNVAQAIREVVAGFEKANRVKPDLGGWQHLAMPWVELLDAVSSTSVSDALVLDVSQASAALRESSMRVAPIIQSARRQLDHDEQRLSKLGNELRIANEQIKRIQEGKAELPPAVQAVVNILGDKGLLCTPVCDLVTVTDADWAPVIEGFLGRSRTALVVRSGKFEDALSVFNKIPWDTKPDSVLLVNPVKSKADMGVVPPMGLAHLIAGDNQVAVDYIRLRLGRLERLERVTTDSPEGFTRTGEQAGRADFGRRRPLSATELVLGRQDASHRLAVLRQQRSTLGQNAAECEQEANRSRQLVEALEKLVGLEGRIQDIERWLNSHIQEQSALDAKAAMQEIASAPDLLARQLLITEARRAALAAQSKLEESSRDVGTHGEAFRQAQRRLDELADRTNGICSKAALSRRNEYVGDEWFETKRDEFDGSGLSLHTIVAKISDATVRSGNQLSSQVQALASDMSTYANQFDPQMDIAVGDLGAMCETMAQEKQRLEESELHHYQVLSAEAAEAAEQTFKVQIAARLSDHFASMRSTLNELNSTMERLPPFSNNEKYHFVTNLNKDHESLYKFILKVAGAGPEGDIFSGQVDAPPEFRAMLEGKDAEANRLLEDYRNFFNFEIDVRSNGVTVTDFSKRMDKGSGGEHRAPLFIVAAASMARALGKLRGDQGGMSLIIFDELGDKIDSVNTRAVFEYLKALGLQPIVAAPDDALGKINESVDTYIEMYRDDDLISIKHVRIDDDGHVILDSDNWRKHPELFEEELKRVEASRMPHGEGVVA</sequence>
<evidence type="ECO:0000313" key="3">
    <source>
        <dbReference type="EMBL" id="MBA0309926.1"/>
    </source>
</evidence>
<dbReference type="GO" id="GO:0016887">
    <property type="term" value="F:ATP hydrolysis activity"/>
    <property type="evidence" value="ECO:0007669"/>
    <property type="project" value="InterPro"/>
</dbReference>
<dbReference type="EMBL" id="RAUE01000003">
    <property type="protein sequence ID" value="MBA0309926.1"/>
    <property type="molecule type" value="Genomic_DNA"/>
</dbReference>
<dbReference type="PANTHER" id="PTHR32182:SF0">
    <property type="entry name" value="DNA REPLICATION AND REPAIR PROTEIN RECF"/>
    <property type="match status" value="1"/>
</dbReference>
<dbReference type="SUPFAM" id="SSF52540">
    <property type="entry name" value="P-loop containing nucleoside triphosphate hydrolases"/>
    <property type="match status" value="1"/>
</dbReference>
<dbReference type="Gene3D" id="3.40.50.300">
    <property type="entry name" value="P-loop containing nucleotide triphosphate hydrolases"/>
    <property type="match status" value="2"/>
</dbReference>
<reference evidence="3" key="1">
    <citation type="submission" date="2018-09" db="EMBL/GenBank/DDBJ databases">
        <authorList>
            <person name="Groschel M."/>
            <person name="Kohl T."/>
            <person name="Conchillo-Sole O."/>
            <person name="Mamat U."/>
            <person name="Yero D."/>
            <person name="Niemann S."/>
            <person name="Daura X."/>
            <person name="Gibert I."/>
        </authorList>
    </citation>
    <scope>NUCLEOTIDE SEQUENCE</scope>
    <source>
        <strain evidence="3">OG156</strain>
    </source>
</reference>
<name>A0A2J0T1T5_STEMA</name>
<dbReference type="GO" id="GO:0000731">
    <property type="term" value="P:DNA synthesis involved in DNA repair"/>
    <property type="evidence" value="ECO:0007669"/>
    <property type="project" value="TreeGrafter"/>
</dbReference>
<keyword evidence="1" id="KW-0175">Coiled coil</keyword>
<dbReference type="Pfam" id="PF13476">
    <property type="entry name" value="AAA_23"/>
    <property type="match status" value="1"/>
</dbReference>
<evidence type="ECO:0000256" key="1">
    <source>
        <dbReference type="SAM" id="Coils"/>
    </source>
</evidence>
<dbReference type="GO" id="GO:0006302">
    <property type="term" value="P:double-strand break repair"/>
    <property type="evidence" value="ECO:0007669"/>
    <property type="project" value="InterPro"/>
</dbReference>